<feature type="domain" description="DUF7593" evidence="6">
    <location>
        <begin position="848"/>
        <end position="939"/>
    </location>
</feature>
<keyword evidence="1" id="KW-0677">Repeat</keyword>
<feature type="region of interest" description="Disordered" evidence="5">
    <location>
        <begin position="650"/>
        <end position="673"/>
    </location>
</feature>
<dbReference type="HOGENOM" id="CLU_006901_0_0_1"/>
<dbReference type="Proteomes" id="UP000005627">
    <property type="component" value="Chromosome 3"/>
</dbReference>
<reference evidence="7 8" key="1">
    <citation type="journal article" date="2011" name="Proc. Natl. Acad. Sci. U.S.A.">
        <title>Evolutionary erosion of yeast sex chromosomes by mating-type switching accidents.</title>
        <authorList>
            <person name="Gordon J.L."/>
            <person name="Armisen D."/>
            <person name="Proux-Wera E."/>
            <person name="Oheigeartaigh S.S."/>
            <person name="Byrne K.P."/>
            <person name="Wolfe K.H."/>
        </authorList>
    </citation>
    <scope>NUCLEOTIDE SEQUENCE [LARGE SCALE GENOMIC DNA]</scope>
    <source>
        <strain evidence="8">ATCC 10662 / CBS 1146 / NBRC 0425 / NCYC 2629 / NRRL Y-866</strain>
    </source>
</reference>
<dbReference type="PRINTS" id="PR01415">
    <property type="entry name" value="ANKYRIN"/>
</dbReference>
<dbReference type="InterPro" id="IPR056015">
    <property type="entry name" value="DUF7593"/>
</dbReference>
<feature type="coiled-coil region" evidence="4">
    <location>
        <begin position="760"/>
        <end position="815"/>
    </location>
</feature>
<evidence type="ECO:0000256" key="3">
    <source>
        <dbReference type="PROSITE-ProRule" id="PRU00023"/>
    </source>
</evidence>
<dbReference type="STRING" id="1076872.G8ZS01"/>
<feature type="compositionally biased region" description="Basic and acidic residues" evidence="5">
    <location>
        <begin position="650"/>
        <end position="663"/>
    </location>
</feature>
<feature type="compositionally biased region" description="Basic residues" evidence="5">
    <location>
        <begin position="296"/>
        <end position="312"/>
    </location>
</feature>
<dbReference type="EMBL" id="HE616744">
    <property type="protein sequence ID" value="CCE91293.1"/>
    <property type="molecule type" value="Genomic_DNA"/>
</dbReference>
<sequence>MNEHVDPSVKKRSLSNYLSNVNLRREELEKLKKRQDEEKQQLAVQQEQLKQEEQEREKERLVKEQREQEALRRKEDQQKKTVPTEQAEIKENDIPQQAAVKDNESNLRSLDLNVEERRRSIPGDKVGDAVNTFKDHNSPQPGTSYNAQEIEKPKSETISRDDLHAMLKEPKIRRSGVVAGDNCEDEGAIDKEPKKEELSEEEIASDAPTEPASPPKPRRRRLIRGDRLSSLSPRHSTFDNESDSELSDIDELKSLKISSSFIHGDSSPVRDSHDSRHRYHQPSSPRLVRRSTSPGRAKHHIAVPKASKQKKGIYRDAGGRTRLQISCDKGNYEQAKKLIEEEGYDVNDQDNAGNTALHEAALNGHLDIVKLLIENGADVNMQSFEMFKDTPLIDASANGHLDVVKYLLSHGADPTICNAKGLTAFESIEDSDLDEQERDIVHEIKRNLRSAARNWKDEKAVPGVLNKKDKHLKNQSQLSQRSEELLGDFEFFWTDITSRAGKEKLFKASKEGKLSYVGAYLENGGKIDLKSFFEAVKFGHEDIVSLFLAFGAPVNAVSKNGTTALICAVGRGHVGTVKLLLEAGADPSKKDKNGHTASHYAENSPMGVVNTEEIELLEQAIKKSSSHVTSKEKCIKKSLEQAHVEEKTIINRQEDITDNHKDQEDDENVISIARKRRTVSPDRLENKRQTLLSEILSPEAIEPREAVSPQNIRDSKTSETSTPELESVKIPEQTPEEKEQRLKAEEEYIQRRLLNKRRKEQELLRKLALDEEKREKERAQQKIEEAKKLQERERLKQIELENKNKEAELVRRREIRSLYPIGLRLVDFNNADDYHDYLPLYFAQVGEDGSKYVLDLQVCVILKDTNFLYNEHNIQNNIPVQLKHKRQLWNIMKFIFLNGGKNAFDWNSCSLQDRIQFELQEYKKFSNLPLQWIKLQDICISDVSKRQQIEQGIVQIVLTDNIDEAWDIPTAKELAIETVQPHFLPNKFQKRHTVTHILQNHKTQPLW</sequence>
<dbReference type="SMART" id="SM00248">
    <property type="entry name" value="ANK"/>
    <property type="match status" value="5"/>
</dbReference>
<organism evidence="7 8">
    <name type="scientific">Torulaspora delbrueckii</name>
    <name type="common">Yeast</name>
    <name type="synonym">Candida colliculosa</name>
    <dbReference type="NCBI Taxonomy" id="4950"/>
    <lineage>
        <taxon>Eukaryota</taxon>
        <taxon>Fungi</taxon>
        <taxon>Dikarya</taxon>
        <taxon>Ascomycota</taxon>
        <taxon>Saccharomycotina</taxon>
        <taxon>Saccharomycetes</taxon>
        <taxon>Saccharomycetales</taxon>
        <taxon>Saccharomycetaceae</taxon>
        <taxon>Torulaspora</taxon>
    </lineage>
</organism>
<dbReference type="GO" id="GO:0085020">
    <property type="term" value="P:protein K6-linked ubiquitination"/>
    <property type="evidence" value="ECO:0007669"/>
    <property type="project" value="TreeGrafter"/>
</dbReference>
<feature type="compositionally biased region" description="Basic and acidic residues" evidence="5">
    <location>
        <begin position="149"/>
        <end position="172"/>
    </location>
</feature>
<feature type="compositionally biased region" description="Polar residues" evidence="5">
    <location>
        <begin position="138"/>
        <end position="147"/>
    </location>
</feature>
<dbReference type="InParanoid" id="G8ZS01"/>
<dbReference type="PROSITE" id="PS50088">
    <property type="entry name" value="ANK_REPEAT"/>
    <property type="match status" value="3"/>
</dbReference>
<proteinExistence type="predicted"/>
<evidence type="ECO:0000256" key="2">
    <source>
        <dbReference type="ARBA" id="ARBA00023043"/>
    </source>
</evidence>
<feature type="compositionally biased region" description="Basic and acidic residues" evidence="5">
    <location>
        <begin position="114"/>
        <end position="137"/>
    </location>
</feature>
<feature type="region of interest" description="Disordered" evidence="5">
    <location>
        <begin position="32"/>
        <end position="247"/>
    </location>
</feature>
<feature type="compositionally biased region" description="Polar residues" evidence="5">
    <location>
        <begin position="708"/>
        <end position="724"/>
    </location>
</feature>
<dbReference type="InterPro" id="IPR002110">
    <property type="entry name" value="Ankyrin_rpt"/>
</dbReference>
<protein>
    <recommendedName>
        <fullName evidence="6">DUF7593 domain-containing protein</fullName>
    </recommendedName>
</protein>
<dbReference type="GeneID" id="11500628"/>
<keyword evidence="2 3" id="KW-0040">ANK repeat</keyword>
<name>G8ZS01_TORDE</name>
<feature type="repeat" description="ANK" evidence="3">
    <location>
        <begin position="560"/>
        <end position="592"/>
    </location>
</feature>
<evidence type="ECO:0000313" key="7">
    <source>
        <dbReference type="EMBL" id="CCE91293.1"/>
    </source>
</evidence>
<evidence type="ECO:0000256" key="1">
    <source>
        <dbReference type="ARBA" id="ARBA00022737"/>
    </source>
</evidence>
<gene>
    <name evidence="7" type="primary">TDEL0C04040</name>
    <name evidence="7" type="ORF">TDEL_0C04040</name>
</gene>
<dbReference type="KEGG" id="tdl:TDEL_0C04040"/>
<accession>G8ZS01</accession>
<dbReference type="PANTHER" id="PTHR24171:SF8">
    <property type="entry name" value="BRCA1-ASSOCIATED RING DOMAIN PROTEIN 1"/>
    <property type="match status" value="1"/>
</dbReference>
<feature type="repeat" description="ANK" evidence="3">
    <location>
        <begin position="387"/>
        <end position="419"/>
    </location>
</feature>
<dbReference type="eggNOG" id="KOG0504">
    <property type="taxonomic scope" value="Eukaryota"/>
</dbReference>
<dbReference type="FunCoup" id="G8ZS01">
    <property type="interactions" value="183"/>
</dbReference>
<feature type="compositionally biased region" description="Basic and acidic residues" evidence="5">
    <location>
        <begin position="188"/>
        <end position="197"/>
    </location>
</feature>
<feature type="compositionally biased region" description="Basic and acidic residues" evidence="5">
    <location>
        <begin position="49"/>
        <end position="79"/>
    </location>
</feature>
<dbReference type="Pfam" id="PF24513">
    <property type="entry name" value="DUF7593"/>
    <property type="match status" value="1"/>
</dbReference>
<dbReference type="OrthoDB" id="194358at2759"/>
<dbReference type="PANTHER" id="PTHR24171">
    <property type="entry name" value="ANKYRIN REPEAT DOMAIN-CONTAINING PROTEIN 39-RELATED"/>
    <property type="match status" value="1"/>
</dbReference>
<evidence type="ECO:0000256" key="5">
    <source>
        <dbReference type="SAM" id="MobiDB-lite"/>
    </source>
</evidence>
<dbReference type="InterPro" id="IPR036770">
    <property type="entry name" value="Ankyrin_rpt-contain_sf"/>
</dbReference>
<dbReference type="PROSITE" id="PS50297">
    <property type="entry name" value="ANK_REP_REGION"/>
    <property type="match status" value="3"/>
</dbReference>
<dbReference type="Pfam" id="PF12796">
    <property type="entry name" value="Ank_2"/>
    <property type="match status" value="2"/>
</dbReference>
<dbReference type="AlphaFoldDB" id="G8ZS01"/>
<dbReference type="SUPFAM" id="SSF48403">
    <property type="entry name" value="Ankyrin repeat"/>
    <property type="match status" value="1"/>
</dbReference>
<keyword evidence="8" id="KW-1185">Reference proteome</keyword>
<dbReference type="GO" id="GO:0004842">
    <property type="term" value="F:ubiquitin-protein transferase activity"/>
    <property type="evidence" value="ECO:0007669"/>
    <property type="project" value="TreeGrafter"/>
</dbReference>
<evidence type="ECO:0000256" key="4">
    <source>
        <dbReference type="SAM" id="Coils"/>
    </source>
</evidence>
<dbReference type="Gene3D" id="1.25.40.20">
    <property type="entry name" value="Ankyrin repeat-containing domain"/>
    <property type="match status" value="2"/>
</dbReference>
<feature type="region of interest" description="Disordered" evidence="5">
    <location>
        <begin position="702"/>
        <end position="742"/>
    </location>
</feature>
<evidence type="ECO:0000313" key="8">
    <source>
        <dbReference type="Proteomes" id="UP000005627"/>
    </source>
</evidence>
<feature type="region of interest" description="Disordered" evidence="5">
    <location>
        <begin position="261"/>
        <end position="317"/>
    </location>
</feature>
<dbReference type="RefSeq" id="XP_003680504.1">
    <property type="nucleotide sequence ID" value="XM_003680456.1"/>
</dbReference>
<evidence type="ECO:0000259" key="6">
    <source>
        <dbReference type="Pfam" id="PF24513"/>
    </source>
</evidence>
<keyword evidence="4" id="KW-0175">Coiled coil</keyword>
<feature type="repeat" description="ANK" evidence="3">
    <location>
        <begin position="352"/>
        <end position="384"/>
    </location>
</feature>